<gene>
    <name evidence="2" type="ORF">HQN85_14810</name>
</gene>
<keyword evidence="3" id="KW-1185">Reference proteome</keyword>
<sequence length="460" mass="53743">MARKYFKTEKQKLETKLSRLALDKNIVKRKNSYFVENKLLLKVRKTEIEYLNYRYKPGNIEKVSTVSNIDSVIIKITHRSLDILNTNILNPPNNINKVYSVFKHLENIEIHKITICDINKIEGHHLYIDLDNYNNIVKIEGEENIEKSQRVFNRFIPFLKNSYDLNTKELQSNRDYGLLLKEIIASGEINQEDIITLTKNLKIGETNQVVIEKQINKQTQWLLKTIEEILEVNNITASVAKEIGNEKFGFLKTSITGPEHLMERILSDYGQYCLFGVPALLNTNKYVIRHGRSRSQFDLILINHLGDVEVVELKRPDKYLLEYGNGRGKFYPSKDLSIAIAQTERYITSLHKDNDEEYKIDNKNLREFLNSRIGDTLHVETIRPKGLIIMGSWSKLSQDYDSLDEKVRKRVSRKDYNNDSLQAYKELTNSLKNITILTYSELLENARTRLELEKEKNHKT</sequence>
<name>A0ABX2DI91_9SPHI</name>
<evidence type="ECO:0000259" key="1">
    <source>
        <dbReference type="Pfam" id="PF14082"/>
    </source>
</evidence>
<dbReference type="RefSeq" id="WP_173273691.1">
    <property type="nucleotide sequence ID" value="NZ_JABMKV010000004.1"/>
</dbReference>
<dbReference type="EMBL" id="JABMKV010000004">
    <property type="protein sequence ID" value="NQX33006.1"/>
    <property type="molecule type" value="Genomic_DNA"/>
</dbReference>
<dbReference type="InterPro" id="IPR025359">
    <property type="entry name" value="SduA_C"/>
</dbReference>
<reference evidence="2 3" key="1">
    <citation type="submission" date="2020-05" db="EMBL/GenBank/DDBJ databases">
        <title>Description of Pedobacter foliorum sp. nov.</title>
        <authorList>
            <person name="Qi S."/>
            <person name="Carlier A."/>
            <person name="Cnockaert M."/>
            <person name="Vandamme P."/>
        </authorList>
    </citation>
    <scope>NUCLEOTIDE SEQUENCE [LARGE SCALE GENOMIC DNA]</scope>
    <source>
        <strain evidence="2 3">LMG 31300</strain>
    </source>
</reference>
<evidence type="ECO:0000313" key="2">
    <source>
        <dbReference type="EMBL" id="NQX33006.1"/>
    </source>
</evidence>
<feature type="domain" description="Shedu protein SduA C-terminal" evidence="1">
    <location>
        <begin position="274"/>
        <end position="443"/>
    </location>
</feature>
<organism evidence="2 3">
    <name type="scientific">Pedobacter boryungensis</name>
    <dbReference type="NCBI Taxonomy" id="869962"/>
    <lineage>
        <taxon>Bacteria</taxon>
        <taxon>Pseudomonadati</taxon>
        <taxon>Bacteroidota</taxon>
        <taxon>Sphingobacteriia</taxon>
        <taxon>Sphingobacteriales</taxon>
        <taxon>Sphingobacteriaceae</taxon>
        <taxon>Pedobacter</taxon>
    </lineage>
</organism>
<protein>
    <submittedName>
        <fullName evidence="2">DUF4263 domain-containing protein</fullName>
    </submittedName>
</protein>
<dbReference type="Proteomes" id="UP000762110">
    <property type="component" value="Unassembled WGS sequence"/>
</dbReference>
<comment type="caution">
    <text evidence="2">The sequence shown here is derived from an EMBL/GenBank/DDBJ whole genome shotgun (WGS) entry which is preliminary data.</text>
</comment>
<proteinExistence type="predicted"/>
<dbReference type="Pfam" id="PF14082">
    <property type="entry name" value="SduA_C"/>
    <property type="match status" value="1"/>
</dbReference>
<evidence type="ECO:0000313" key="3">
    <source>
        <dbReference type="Proteomes" id="UP000762110"/>
    </source>
</evidence>
<accession>A0ABX2DI91</accession>